<comment type="caution">
    <text evidence="2">The sequence shown here is derived from an EMBL/GenBank/DDBJ whole genome shotgun (WGS) entry which is preliminary data.</text>
</comment>
<proteinExistence type="predicted"/>
<dbReference type="AlphaFoldDB" id="A0A9D5C7B1"/>
<dbReference type="SUPFAM" id="SSF53474">
    <property type="entry name" value="alpha/beta-Hydrolases"/>
    <property type="match status" value="1"/>
</dbReference>
<dbReference type="GO" id="GO:0008374">
    <property type="term" value="F:O-acyltransferase activity"/>
    <property type="evidence" value="ECO:0007669"/>
    <property type="project" value="InterPro"/>
</dbReference>
<sequence length="437" mass="49163">MRTTLLMRLFVVLLFLLQSPPRLISKELLQYPLIIVPGQGGNQLEAKLNKEYYYKPLKQQLEYCRSGMREDGGKWFRLWMDCSILEIPPTFQCFAEQMQLHYDPHLDDYTNAPGVETRVPFFGSTHGFHYKDPDRLNQSIYMANLVKHLDQMGYKEGINLFGAPYDFRYGLAGDGHPSKVGSQFLQSLRDLVENASKANNNNPVILLTHSLGGLFALQLLHRNSPAWSRKFIKHFIALSAPWGGTVLEMLIFASGNSMGYSNINPLMLRQEIWSLESNRWLLPNPRTFGDKPIVVSKDANFSASDIPKFLNAIGCSDCVHPYESRIMPMIERLKPPAGVPVTVMTGYGIKTAETLVYGDGGFEAQPEIVYGDGDGLVNLASLLAPETEWYGLKQLEFLKVIKLPNVSHEGILKDDVAITEVLKEVHQVNSFVMTSSA</sequence>
<keyword evidence="3" id="KW-1185">Reference proteome</keyword>
<feature type="signal peptide" evidence="1">
    <location>
        <begin position="1"/>
        <end position="25"/>
    </location>
</feature>
<gene>
    <name evidence="2" type="ORF">J5N97_024617</name>
</gene>
<reference evidence="2" key="2">
    <citation type="journal article" date="2022" name="Hortic Res">
        <title>The genome of Dioscorea zingiberensis sheds light on the biosynthesis, origin and evolution of the medicinally important diosgenin saponins.</title>
        <authorList>
            <person name="Li Y."/>
            <person name="Tan C."/>
            <person name="Li Z."/>
            <person name="Guo J."/>
            <person name="Li S."/>
            <person name="Chen X."/>
            <person name="Wang C."/>
            <person name="Dai X."/>
            <person name="Yang H."/>
            <person name="Song W."/>
            <person name="Hou L."/>
            <person name="Xu J."/>
            <person name="Tong Z."/>
            <person name="Xu A."/>
            <person name="Yuan X."/>
            <person name="Wang W."/>
            <person name="Yang Q."/>
            <person name="Chen L."/>
            <person name="Sun Z."/>
            <person name="Wang K."/>
            <person name="Pan B."/>
            <person name="Chen J."/>
            <person name="Bao Y."/>
            <person name="Liu F."/>
            <person name="Qi X."/>
            <person name="Gang D.R."/>
            <person name="Wen J."/>
            <person name="Li J."/>
        </authorList>
    </citation>
    <scope>NUCLEOTIDE SEQUENCE</scope>
    <source>
        <strain evidence="2">Dzin_1.0</strain>
    </source>
</reference>
<evidence type="ECO:0000313" key="3">
    <source>
        <dbReference type="Proteomes" id="UP001085076"/>
    </source>
</evidence>
<dbReference type="OrthoDB" id="662916at2759"/>
<dbReference type="InterPro" id="IPR003386">
    <property type="entry name" value="LACT/PDAT_acylTrfase"/>
</dbReference>
<dbReference type="EMBL" id="JAGGNH010000007">
    <property type="protein sequence ID" value="KAJ0967700.1"/>
    <property type="molecule type" value="Genomic_DNA"/>
</dbReference>
<organism evidence="2 3">
    <name type="scientific">Dioscorea zingiberensis</name>
    <dbReference type="NCBI Taxonomy" id="325984"/>
    <lineage>
        <taxon>Eukaryota</taxon>
        <taxon>Viridiplantae</taxon>
        <taxon>Streptophyta</taxon>
        <taxon>Embryophyta</taxon>
        <taxon>Tracheophyta</taxon>
        <taxon>Spermatophyta</taxon>
        <taxon>Magnoliopsida</taxon>
        <taxon>Liliopsida</taxon>
        <taxon>Dioscoreales</taxon>
        <taxon>Dioscoreaceae</taxon>
        <taxon>Dioscorea</taxon>
    </lineage>
</organism>
<accession>A0A9D5C7B1</accession>
<dbReference type="GO" id="GO:0006629">
    <property type="term" value="P:lipid metabolic process"/>
    <property type="evidence" value="ECO:0007669"/>
    <property type="project" value="InterPro"/>
</dbReference>
<keyword evidence="1" id="KW-0732">Signal</keyword>
<dbReference type="Pfam" id="PF02450">
    <property type="entry name" value="LCAT"/>
    <property type="match status" value="1"/>
</dbReference>
<protein>
    <submittedName>
        <fullName evidence="2">Uncharacterized protein</fullName>
    </submittedName>
</protein>
<evidence type="ECO:0000256" key="1">
    <source>
        <dbReference type="SAM" id="SignalP"/>
    </source>
</evidence>
<dbReference type="PANTHER" id="PTHR11440">
    <property type="entry name" value="LECITHIN-CHOLESTEROL ACYLTRANSFERASE-RELATED"/>
    <property type="match status" value="1"/>
</dbReference>
<evidence type="ECO:0000313" key="2">
    <source>
        <dbReference type="EMBL" id="KAJ0967700.1"/>
    </source>
</evidence>
<dbReference type="Gene3D" id="3.40.50.1820">
    <property type="entry name" value="alpha/beta hydrolase"/>
    <property type="match status" value="1"/>
</dbReference>
<dbReference type="InterPro" id="IPR029058">
    <property type="entry name" value="AB_hydrolase_fold"/>
</dbReference>
<dbReference type="Proteomes" id="UP001085076">
    <property type="component" value="Miscellaneous, Linkage group lg07"/>
</dbReference>
<feature type="chain" id="PRO_5039117749" evidence="1">
    <location>
        <begin position="26"/>
        <end position="437"/>
    </location>
</feature>
<name>A0A9D5C7B1_9LILI</name>
<reference evidence="2" key="1">
    <citation type="submission" date="2021-03" db="EMBL/GenBank/DDBJ databases">
        <authorList>
            <person name="Li Z."/>
            <person name="Yang C."/>
        </authorList>
    </citation>
    <scope>NUCLEOTIDE SEQUENCE</scope>
    <source>
        <strain evidence="2">Dzin_1.0</strain>
        <tissue evidence="2">Leaf</tissue>
    </source>
</reference>